<sequence length="91" mass="9791">MPATASPFIATPTRHLTSAQPGQRKAKTNATTIAGQTTISVVKAPPQRHRLIFLQYNFSNTPLFHTNEAPNNHLATPPPPIINPSSALSLL</sequence>
<evidence type="ECO:0000313" key="2">
    <source>
        <dbReference type="EMBL" id="OAV88732.1"/>
    </source>
</evidence>
<evidence type="ECO:0000313" key="4">
    <source>
        <dbReference type="Proteomes" id="UP000005240"/>
    </source>
</evidence>
<proteinExistence type="predicted"/>
<organism evidence="2">
    <name type="scientific">Puccinia triticina (isolate 1-1 / race 1 (BBBD))</name>
    <name type="common">Brown leaf rust fungus</name>
    <dbReference type="NCBI Taxonomy" id="630390"/>
    <lineage>
        <taxon>Eukaryota</taxon>
        <taxon>Fungi</taxon>
        <taxon>Dikarya</taxon>
        <taxon>Basidiomycota</taxon>
        <taxon>Pucciniomycotina</taxon>
        <taxon>Pucciniomycetes</taxon>
        <taxon>Pucciniales</taxon>
        <taxon>Pucciniaceae</taxon>
        <taxon>Puccinia</taxon>
    </lineage>
</organism>
<dbReference type="EMBL" id="ADAS02000158">
    <property type="protein sequence ID" value="OAV88732.1"/>
    <property type="molecule type" value="Genomic_DNA"/>
</dbReference>
<feature type="region of interest" description="Disordered" evidence="1">
    <location>
        <begin position="1"/>
        <end position="29"/>
    </location>
</feature>
<evidence type="ECO:0000256" key="1">
    <source>
        <dbReference type="SAM" id="MobiDB-lite"/>
    </source>
</evidence>
<reference evidence="2" key="1">
    <citation type="submission" date="2009-11" db="EMBL/GenBank/DDBJ databases">
        <authorList>
            <consortium name="The Broad Institute Genome Sequencing Platform"/>
            <person name="Ward D."/>
            <person name="Feldgarden M."/>
            <person name="Earl A."/>
            <person name="Young S.K."/>
            <person name="Zeng Q."/>
            <person name="Koehrsen M."/>
            <person name="Alvarado L."/>
            <person name="Berlin A."/>
            <person name="Bochicchio J."/>
            <person name="Borenstein D."/>
            <person name="Chapman S.B."/>
            <person name="Chen Z."/>
            <person name="Engels R."/>
            <person name="Freedman E."/>
            <person name="Gellesch M."/>
            <person name="Goldberg J."/>
            <person name="Griggs A."/>
            <person name="Gujja S."/>
            <person name="Heilman E."/>
            <person name="Heiman D."/>
            <person name="Hepburn T."/>
            <person name="Howarth C."/>
            <person name="Jen D."/>
            <person name="Larson L."/>
            <person name="Lewis B."/>
            <person name="Mehta T."/>
            <person name="Park D."/>
            <person name="Pearson M."/>
            <person name="Roberts A."/>
            <person name="Saif S."/>
            <person name="Shea T."/>
            <person name="Shenoy N."/>
            <person name="Sisk P."/>
            <person name="Stolte C."/>
            <person name="Sykes S."/>
            <person name="Thomson T."/>
            <person name="Walk T."/>
            <person name="White J."/>
            <person name="Yandava C."/>
            <person name="Izard J."/>
            <person name="Baranova O.V."/>
            <person name="Blanton J.M."/>
            <person name="Tanner A.C."/>
            <person name="Dewhirst F.E."/>
            <person name="Haas B."/>
            <person name="Nusbaum C."/>
            <person name="Birren B."/>
        </authorList>
    </citation>
    <scope>NUCLEOTIDE SEQUENCE [LARGE SCALE GENOMIC DNA]</scope>
    <source>
        <strain evidence="2">1-1 BBBD Race 1</strain>
    </source>
</reference>
<dbReference type="VEuPathDB" id="FungiDB:PTTG_28945"/>
<dbReference type="EnsemblFungi" id="PTTG_28945-t43_1">
    <property type="protein sequence ID" value="PTTG_28945-t43_1-p1"/>
    <property type="gene ID" value="PTTG_28945"/>
</dbReference>
<gene>
    <name evidence="2" type="ORF">PTTG_28945</name>
</gene>
<feature type="region of interest" description="Disordered" evidence="1">
    <location>
        <begin position="68"/>
        <end position="91"/>
    </location>
</feature>
<protein>
    <submittedName>
        <fullName evidence="2 3">Uncharacterized protein</fullName>
    </submittedName>
</protein>
<reference evidence="2" key="2">
    <citation type="submission" date="2016-05" db="EMBL/GenBank/DDBJ databases">
        <title>Comparative analysis highlights variable genome content of wheat rusts and divergence of the mating loci.</title>
        <authorList>
            <person name="Cuomo C.A."/>
            <person name="Bakkeren G."/>
            <person name="Szabo L."/>
            <person name="Khalil H."/>
            <person name="Joly D."/>
            <person name="Goldberg J."/>
            <person name="Young S."/>
            <person name="Zeng Q."/>
            <person name="Fellers J."/>
        </authorList>
    </citation>
    <scope>NUCLEOTIDE SEQUENCE [LARGE SCALE GENOMIC DNA]</scope>
    <source>
        <strain evidence="2">1-1 BBBD Race 1</strain>
    </source>
</reference>
<name>A0A180G8S9_PUCT1</name>
<accession>A0A180G8S9</accession>
<keyword evidence="4" id="KW-1185">Reference proteome</keyword>
<reference evidence="3" key="4">
    <citation type="submission" date="2025-05" db="UniProtKB">
        <authorList>
            <consortium name="EnsemblFungi"/>
        </authorList>
    </citation>
    <scope>IDENTIFICATION</scope>
    <source>
        <strain evidence="3">isolate 1-1 / race 1 (BBBD)</strain>
    </source>
</reference>
<reference evidence="3 4" key="3">
    <citation type="journal article" date="2017" name="G3 (Bethesda)">
        <title>Comparative analysis highlights variable genome content of wheat rusts and divergence of the mating loci.</title>
        <authorList>
            <person name="Cuomo C.A."/>
            <person name="Bakkeren G."/>
            <person name="Khalil H.B."/>
            <person name="Panwar V."/>
            <person name="Joly D."/>
            <person name="Linning R."/>
            <person name="Sakthikumar S."/>
            <person name="Song X."/>
            <person name="Adiconis X."/>
            <person name="Fan L."/>
            <person name="Goldberg J.M."/>
            <person name="Levin J.Z."/>
            <person name="Young S."/>
            <person name="Zeng Q."/>
            <person name="Anikster Y."/>
            <person name="Bruce M."/>
            <person name="Wang M."/>
            <person name="Yin C."/>
            <person name="McCallum B."/>
            <person name="Szabo L.J."/>
            <person name="Hulbert S."/>
            <person name="Chen X."/>
            <person name="Fellers J.P."/>
        </authorList>
    </citation>
    <scope>NUCLEOTIDE SEQUENCE</scope>
    <source>
        <strain evidence="4">Isolate 1-1 / race 1 (BBBD)</strain>
        <strain evidence="3">isolate 1-1 / race 1 (BBBD)</strain>
    </source>
</reference>
<dbReference type="AlphaFoldDB" id="A0A180G8S9"/>
<dbReference type="Proteomes" id="UP000005240">
    <property type="component" value="Unassembled WGS sequence"/>
</dbReference>
<evidence type="ECO:0000313" key="3">
    <source>
        <dbReference type="EnsemblFungi" id="PTTG_28945-t43_1-p1"/>
    </source>
</evidence>